<name>A0AAD1U2R8_EUPCR</name>
<sequence>MESQEPTRTQTSSIDSQDQMSKELAGIRRAEEQIEQESKEINTQLFEVVYYGMVRGKYKRGAPTKMDIFPDEYRDSKFIQAIPKIKMPAMDSINLVYSNFGNKHFRNFVAKSTPTATRRFHIIEMKGMKNLRHFNILLGPSVGKSKKLLFQHLLNISEKQLKRLFISSKHCNTLGILGSTFSLPSDADFSECFRGTTLKNLTFSILDDSNQDNEDESLNKLESIVSGLAKSPDLKQSLESMTIISAAHSSEVCGELLAKYGFP</sequence>
<dbReference type="AlphaFoldDB" id="A0AAD1U2R8"/>
<evidence type="ECO:0000256" key="1">
    <source>
        <dbReference type="SAM" id="MobiDB-lite"/>
    </source>
</evidence>
<organism evidence="2 3">
    <name type="scientific">Euplotes crassus</name>
    <dbReference type="NCBI Taxonomy" id="5936"/>
    <lineage>
        <taxon>Eukaryota</taxon>
        <taxon>Sar</taxon>
        <taxon>Alveolata</taxon>
        <taxon>Ciliophora</taxon>
        <taxon>Intramacronucleata</taxon>
        <taxon>Spirotrichea</taxon>
        <taxon>Hypotrichia</taxon>
        <taxon>Euplotida</taxon>
        <taxon>Euplotidae</taxon>
        <taxon>Moneuplotes</taxon>
    </lineage>
</organism>
<protein>
    <submittedName>
        <fullName evidence="2">Uncharacterized protein</fullName>
    </submittedName>
</protein>
<evidence type="ECO:0000313" key="3">
    <source>
        <dbReference type="Proteomes" id="UP001295684"/>
    </source>
</evidence>
<dbReference type="EMBL" id="CAMPGE010000655">
    <property type="protein sequence ID" value="CAI2359407.1"/>
    <property type="molecule type" value="Genomic_DNA"/>
</dbReference>
<feature type="region of interest" description="Disordered" evidence="1">
    <location>
        <begin position="1"/>
        <end position="27"/>
    </location>
</feature>
<feature type="compositionally biased region" description="Polar residues" evidence="1">
    <location>
        <begin position="1"/>
        <end position="19"/>
    </location>
</feature>
<gene>
    <name evidence="2" type="ORF">ECRASSUSDP1_LOCUS698</name>
</gene>
<proteinExistence type="predicted"/>
<accession>A0AAD1U2R8</accession>
<evidence type="ECO:0000313" key="2">
    <source>
        <dbReference type="EMBL" id="CAI2359407.1"/>
    </source>
</evidence>
<comment type="caution">
    <text evidence="2">The sequence shown here is derived from an EMBL/GenBank/DDBJ whole genome shotgun (WGS) entry which is preliminary data.</text>
</comment>
<keyword evidence="3" id="KW-1185">Reference proteome</keyword>
<reference evidence="2" key="1">
    <citation type="submission" date="2023-07" db="EMBL/GenBank/DDBJ databases">
        <authorList>
            <consortium name="AG Swart"/>
            <person name="Singh M."/>
            <person name="Singh A."/>
            <person name="Seah K."/>
            <person name="Emmerich C."/>
        </authorList>
    </citation>
    <scope>NUCLEOTIDE SEQUENCE</scope>
    <source>
        <strain evidence="2">DP1</strain>
    </source>
</reference>
<dbReference type="Proteomes" id="UP001295684">
    <property type="component" value="Unassembled WGS sequence"/>
</dbReference>